<name>A0ABV8CWL8_9STRE</name>
<keyword evidence="3" id="KW-1185">Reference proteome</keyword>
<evidence type="ECO:0000313" key="3">
    <source>
        <dbReference type="Proteomes" id="UP001595807"/>
    </source>
</evidence>
<evidence type="ECO:0000256" key="1">
    <source>
        <dbReference type="SAM" id="Phobius"/>
    </source>
</evidence>
<dbReference type="RefSeq" id="WP_380427023.1">
    <property type="nucleotide sequence ID" value="NZ_JBHRZV010000049.1"/>
</dbReference>
<keyword evidence="1" id="KW-0812">Transmembrane</keyword>
<dbReference type="Pfam" id="PF17255">
    <property type="entry name" value="EbsA"/>
    <property type="match status" value="1"/>
</dbReference>
<organism evidence="2 3">
    <name type="scientific">Streptococcus caprae</name>
    <dbReference type="NCBI Taxonomy" id="1640501"/>
    <lineage>
        <taxon>Bacteria</taxon>
        <taxon>Bacillati</taxon>
        <taxon>Bacillota</taxon>
        <taxon>Bacilli</taxon>
        <taxon>Lactobacillales</taxon>
        <taxon>Streptococcaceae</taxon>
        <taxon>Streptococcus</taxon>
    </lineage>
</organism>
<sequence>MIKLFGKIRYHWQPEFSLMLIYWSITLIPFFFGLILLLEKTTEPWKVFSLAALTLLLGLLGIHRYFIIHEDGILEIASFNVLKPKKISISQIEKMEITKTSIRLVFLDKSSRLYCMRKWDKKYFLDALAINPYFKGEVELLDNFIELDYFEHYREDKKAPTL</sequence>
<dbReference type="Proteomes" id="UP001595807">
    <property type="component" value="Unassembled WGS sequence"/>
</dbReference>
<proteinExistence type="predicted"/>
<feature type="transmembrane region" description="Helical" evidence="1">
    <location>
        <begin position="44"/>
        <end position="62"/>
    </location>
</feature>
<feature type="transmembrane region" description="Helical" evidence="1">
    <location>
        <begin position="20"/>
        <end position="38"/>
    </location>
</feature>
<reference evidence="3" key="1">
    <citation type="journal article" date="2019" name="Int. J. Syst. Evol. Microbiol.">
        <title>The Global Catalogue of Microorganisms (GCM) 10K type strain sequencing project: providing services to taxonomists for standard genome sequencing and annotation.</title>
        <authorList>
            <consortium name="The Broad Institute Genomics Platform"/>
            <consortium name="The Broad Institute Genome Sequencing Center for Infectious Disease"/>
            <person name="Wu L."/>
            <person name="Ma J."/>
        </authorList>
    </citation>
    <scope>NUCLEOTIDE SEQUENCE [LARGE SCALE GENOMIC DNA]</scope>
    <source>
        <strain evidence="3">CCUG 67170</strain>
    </source>
</reference>
<comment type="caution">
    <text evidence="2">The sequence shown here is derived from an EMBL/GenBank/DDBJ whole genome shotgun (WGS) entry which is preliminary data.</text>
</comment>
<dbReference type="EMBL" id="JBHRZV010000049">
    <property type="protein sequence ID" value="MFC3928467.1"/>
    <property type="molecule type" value="Genomic_DNA"/>
</dbReference>
<keyword evidence="1" id="KW-1133">Transmembrane helix</keyword>
<protein>
    <submittedName>
        <fullName evidence="2">EbsA family protein</fullName>
    </submittedName>
</protein>
<evidence type="ECO:0000313" key="2">
    <source>
        <dbReference type="EMBL" id="MFC3928467.1"/>
    </source>
</evidence>
<dbReference type="InterPro" id="IPR020215">
    <property type="entry name" value="EbsA-like"/>
</dbReference>
<keyword evidence="1" id="KW-0472">Membrane</keyword>
<accession>A0ABV8CWL8</accession>
<gene>
    <name evidence="2" type="ORF">ACFORF_07810</name>
</gene>